<gene>
    <name evidence="2" type="ORF">IV203_038214</name>
</gene>
<feature type="transmembrane region" description="Helical" evidence="1">
    <location>
        <begin position="40"/>
        <end position="59"/>
    </location>
</feature>
<dbReference type="AlphaFoldDB" id="A0A9K3LR11"/>
<reference evidence="2" key="1">
    <citation type="journal article" date="2021" name="Sci. Rep.">
        <title>Diploid genomic architecture of Nitzschia inconspicua, an elite biomass production diatom.</title>
        <authorList>
            <person name="Oliver A."/>
            <person name="Podell S."/>
            <person name="Pinowska A."/>
            <person name="Traller J.C."/>
            <person name="Smith S.R."/>
            <person name="McClure R."/>
            <person name="Beliaev A."/>
            <person name="Bohutskyi P."/>
            <person name="Hill E.A."/>
            <person name="Rabines A."/>
            <person name="Zheng H."/>
            <person name="Allen L.Z."/>
            <person name="Kuo A."/>
            <person name="Grigoriev I.V."/>
            <person name="Allen A.E."/>
            <person name="Hazlebeck D."/>
            <person name="Allen E.E."/>
        </authorList>
    </citation>
    <scope>NUCLEOTIDE SEQUENCE</scope>
    <source>
        <strain evidence="2">Hildebrandi</strain>
    </source>
</reference>
<keyword evidence="1" id="KW-0812">Transmembrane</keyword>
<feature type="transmembrane region" description="Helical" evidence="1">
    <location>
        <begin position="220"/>
        <end position="240"/>
    </location>
</feature>
<evidence type="ECO:0000256" key="1">
    <source>
        <dbReference type="SAM" id="Phobius"/>
    </source>
</evidence>
<keyword evidence="3" id="KW-1185">Reference proteome</keyword>
<comment type="caution">
    <text evidence="2">The sequence shown here is derived from an EMBL/GenBank/DDBJ whole genome shotgun (WGS) entry which is preliminary data.</text>
</comment>
<evidence type="ECO:0000313" key="2">
    <source>
        <dbReference type="EMBL" id="KAG7365011.1"/>
    </source>
</evidence>
<evidence type="ECO:0008006" key="4">
    <source>
        <dbReference type="Google" id="ProtNLM"/>
    </source>
</evidence>
<feature type="transmembrane region" description="Helical" evidence="1">
    <location>
        <begin position="322"/>
        <end position="342"/>
    </location>
</feature>
<reference evidence="2" key="2">
    <citation type="submission" date="2021-04" db="EMBL/GenBank/DDBJ databases">
        <authorList>
            <person name="Podell S."/>
        </authorList>
    </citation>
    <scope>NUCLEOTIDE SEQUENCE</scope>
    <source>
        <strain evidence="2">Hildebrandi</strain>
    </source>
</reference>
<evidence type="ECO:0000313" key="3">
    <source>
        <dbReference type="Proteomes" id="UP000693970"/>
    </source>
</evidence>
<sequence>MSISLTREVACRLLEGGLLQGTKVVCEMTFTWLTRHHSSWLLLVLTAAAVVSCITVFAIQGAASQHKRLQVDEPLAMSASAVPSQTPSVGVTRIMALSLFTNGYVSVTSTPTSAPTVTMIASGVVPIQLNGTATPSLALTSTDSSLDSPGSVMARIPEITIGVKIQEPTIITTNVQPLLVDFFQDFVDNLIMASDWIPSSAFQHSELDVSLIKMASYNPYFNLGIVLNGAALVLVDSAWIDDDAFRNSIQKSMVSYLAFWGTSELEAELGLVGLQEVKVMSISVDGVEEQLYESLAHGIGTVDGQNDAVDQSAAYCVPWDTWIRTAVLPFITGLLVALIIVYY</sequence>
<dbReference type="Proteomes" id="UP000693970">
    <property type="component" value="Unassembled WGS sequence"/>
</dbReference>
<name>A0A9K3LR11_9STRA</name>
<keyword evidence="1" id="KW-0472">Membrane</keyword>
<organism evidence="2 3">
    <name type="scientific">Nitzschia inconspicua</name>
    <dbReference type="NCBI Taxonomy" id="303405"/>
    <lineage>
        <taxon>Eukaryota</taxon>
        <taxon>Sar</taxon>
        <taxon>Stramenopiles</taxon>
        <taxon>Ochrophyta</taxon>
        <taxon>Bacillariophyta</taxon>
        <taxon>Bacillariophyceae</taxon>
        <taxon>Bacillariophycidae</taxon>
        <taxon>Bacillariales</taxon>
        <taxon>Bacillariaceae</taxon>
        <taxon>Nitzschia</taxon>
    </lineage>
</organism>
<accession>A0A9K3LR11</accession>
<keyword evidence="1" id="KW-1133">Transmembrane helix</keyword>
<protein>
    <recommendedName>
        <fullName evidence="4">Transmembrane protein</fullName>
    </recommendedName>
</protein>
<proteinExistence type="predicted"/>
<dbReference type="EMBL" id="JAGRRH010000009">
    <property type="protein sequence ID" value="KAG7365011.1"/>
    <property type="molecule type" value="Genomic_DNA"/>
</dbReference>